<dbReference type="NCBIfam" id="TIGR03817">
    <property type="entry name" value="DECH_helic"/>
    <property type="match status" value="1"/>
</dbReference>
<dbReference type="eggNOG" id="COG1205">
    <property type="taxonomic scope" value="Bacteria"/>
</dbReference>
<dbReference type="PROSITE" id="PS51194">
    <property type="entry name" value="HELICASE_CTER"/>
    <property type="match status" value="1"/>
</dbReference>
<dbReference type="Pfam" id="PF00270">
    <property type="entry name" value="DEAD"/>
    <property type="match status" value="1"/>
</dbReference>
<dbReference type="InterPro" id="IPR027417">
    <property type="entry name" value="P-loop_NTPase"/>
</dbReference>
<evidence type="ECO:0000313" key="5">
    <source>
        <dbReference type="EMBL" id="GAB47428.1"/>
    </source>
</evidence>
<name>H5UNX0_9MICO</name>
<keyword evidence="6" id="KW-1185">Reference proteome</keyword>
<dbReference type="PANTHER" id="PTHR47957">
    <property type="entry name" value="ATP-DEPENDENT HELICASE HRQ1"/>
    <property type="match status" value="1"/>
</dbReference>
<evidence type="ECO:0000259" key="3">
    <source>
        <dbReference type="PROSITE" id="PS51192"/>
    </source>
</evidence>
<protein>
    <submittedName>
        <fullName evidence="5">Putative ATP-dependent helicase</fullName>
    </submittedName>
</protein>
<dbReference type="InterPro" id="IPR018973">
    <property type="entry name" value="MZB"/>
</dbReference>
<dbReference type="InterPro" id="IPR055227">
    <property type="entry name" value="HRQ1_WHD"/>
</dbReference>
<dbReference type="PANTHER" id="PTHR47957:SF3">
    <property type="entry name" value="ATP-DEPENDENT HELICASE HRQ1"/>
    <property type="match status" value="1"/>
</dbReference>
<keyword evidence="1" id="KW-0547">Nucleotide-binding</keyword>
<dbReference type="InterPro" id="IPR014001">
    <property type="entry name" value="Helicase_ATP-bd"/>
</dbReference>
<dbReference type="InterPro" id="IPR022307">
    <property type="entry name" value="Helicase_put_actinobac"/>
</dbReference>
<feature type="domain" description="Helicase ATP-binding" evidence="3">
    <location>
        <begin position="64"/>
        <end position="246"/>
    </location>
</feature>
<keyword evidence="5" id="KW-0378">Hydrolase</keyword>
<dbReference type="CDD" id="cd17923">
    <property type="entry name" value="DEXHc_Hrq1-like"/>
    <property type="match status" value="1"/>
</dbReference>
<dbReference type="OrthoDB" id="143059at2"/>
<reference evidence="5 6" key="1">
    <citation type="submission" date="2012-02" db="EMBL/GenBank/DDBJ databases">
        <title>Whole genome shotgun sequence of Mobilicoccus pelagius NBRC 104925.</title>
        <authorList>
            <person name="Yoshida Y."/>
            <person name="Hosoyama A."/>
            <person name="Tsuchikane K."/>
            <person name="Katsumata H."/>
            <person name="Yamazaki S."/>
            <person name="Fujita N."/>
        </authorList>
    </citation>
    <scope>NUCLEOTIDE SEQUENCE [LARGE SCALE GENOMIC DNA]</scope>
    <source>
        <strain evidence="5 6">NBRC 104925</strain>
    </source>
</reference>
<dbReference type="GO" id="GO:0005524">
    <property type="term" value="F:ATP binding"/>
    <property type="evidence" value="ECO:0007669"/>
    <property type="project" value="UniProtKB-KW"/>
</dbReference>
<dbReference type="GO" id="GO:0043138">
    <property type="term" value="F:3'-5' DNA helicase activity"/>
    <property type="evidence" value="ECO:0007669"/>
    <property type="project" value="TreeGrafter"/>
</dbReference>
<keyword evidence="2" id="KW-0067">ATP-binding</keyword>
<dbReference type="SMART" id="SM00490">
    <property type="entry name" value="HELICc"/>
    <property type="match status" value="1"/>
</dbReference>
<dbReference type="AlphaFoldDB" id="H5UNX0"/>
<dbReference type="InterPro" id="IPR001650">
    <property type="entry name" value="Helicase_C-like"/>
</dbReference>
<organism evidence="5 6">
    <name type="scientific">Mobilicoccus pelagius NBRC 104925</name>
    <dbReference type="NCBI Taxonomy" id="1089455"/>
    <lineage>
        <taxon>Bacteria</taxon>
        <taxon>Bacillati</taxon>
        <taxon>Actinomycetota</taxon>
        <taxon>Actinomycetes</taxon>
        <taxon>Micrococcales</taxon>
        <taxon>Dermatophilaceae</taxon>
        <taxon>Mobilicoccus</taxon>
    </lineage>
</organism>
<sequence length="780" mass="82752">MPSFDPRRTLAAMPPHAPRVAATRTLPARAATTAPWPAWVAPEVRAAFEEAGVAAPYRHQVEAAEHLHAGRHCVLATGTASGKSLAYLLPALSAISTPPAQARRPPTVLYLAPTKALAADQLAHVQALGLPGVRAAVYDGDTPTDERAWIRRHADIVLTNPDMLHRSILPGHRAFSAFVRGLQYVVVDECHSYRGVFGTHVAATLRRLRRLAVHHRAHPTFAFASATVAHPAEHASALLGADVVAVTDDTSPAAERVLALLDPTPPPGEDRRSTLTHAAERLADLVDDDVRTVAFTRSRAGAEVVADTARRALTLRPGGREGAVAAYRGGYLPEDRRLLEKDLREGRLLGVASTSALELGIDIDGLDAVVLAGWPGTTAAWWQRAGRAGRAGRSSLVLFVADEDPLDAYLVAHPEALFDRPLEACVIAPDNPHILAPHLLAAAYELPLRAEETAPEGIFGPTAAPLVARLTDSGLLRRRPSGWFWTRDGRPHDDIALRGIGAQIRIVEDATGRIIGTVDAARADGALHTGAVHLHQGHTYVVRLLDLEDGCAHVVHGDPGWITTPRSVSSFVVLDVGRHRDEGDVTASTGRVSVRSRVTSFLRRLPGGEVLGQHPLDLPERAMTTSATWWTLTPALLEEAGLADDDVPGALHAAEHAMIGLLPLLVAADRWDIGGVSTACHPDTGLPTIMIYDGHPGGAGFVVEGYVRAHEWLTRTRDAVAVCPCATGCPSCVQSPKCGNGNEPLDKAGAIRILGLLADAEAGTADTSTPPAPSDPGPHG</sequence>
<dbReference type="Pfam" id="PF22982">
    <property type="entry name" value="WHD_HRQ1"/>
    <property type="match status" value="1"/>
</dbReference>
<dbReference type="Gene3D" id="3.40.50.300">
    <property type="entry name" value="P-loop containing nucleotide triphosphate hydrolases"/>
    <property type="match status" value="2"/>
</dbReference>
<dbReference type="PROSITE" id="PS51192">
    <property type="entry name" value="HELICASE_ATP_BIND_1"/>
    <property type="match status" value="1"/>
</dbReference>
<evidence type="ECO:0000256" key="2">
    <source>
        <dbReference type="ARBA" id="ARBA00022840"/>
    </source>
</evidence>
<proteinExistence type="predicted"/>
<dbReference type="RefSeq" id="WP_009481326.1">
    <property type="nucleotide sequence ID" value="NZ_BAFE01000011.1"/>
</dbReference>
<dbReference type="InterPro" id="IPR011545">
    <property type="entry name" value="DEAD/DEAH_box_helicase_dom"/>
</dbReference>
<dbReference type="GO" id="GO:0006289">
    <property type="term" value="P:nucleotide-excision repair"/>
    <property type="evidence" value="ECO:0007669"/>
    <property type="project" value="TreeGrafter"/>
</dbReference>
<dbReference type="STRING" id="1089455.MOPEL_011_00100"/>
<dbReference type="GO" id="GO:0036297">
    <property type="term" value="P:interstrand cross-link repair"/>
    <property type="evidence" value="ECO:0007669"/>
    <property type="project" value="TreeGrafter"/>
</dbReference>
<dbReference type="Proteomes" id="UP000004367">
    <property type="component" value="Unassembled WGS sequence"/>
</dbReference>
<dbReference type="GO" id="GO:0003676">
    <property type="term" value="F:nucleic acid binding"/>
    <property type="evidence" value="ECO:0007669"/>
    <property type="project" value="InterPro"/>
</dbReference>
<dbReference type="EMBL" id="BAFE01000011">
    <property type="protein sequence ID" value="GAB47428.1"/>
    <property type="molecule type" value="Genomic_DNA"/>
</dbReference>
<dbReference type="SMART" id="SM00487">
    <property type="entry name" value="DEXDc"/>
    <property type="match status" value="1"/>
</dbReference>
<keyword evidence="5" id="KW-0347">Helicase</keyword>
<dbReference type="SUPFAM" id="SSF52540">
    <property type="entry name" value="P-loop containing nucleoside triphosphate hydrolases"/>
    <property type="match status" value="1"/>
</dbReference>
<dbReference type="Pfam" id="PF00271">
    <property type="entry name" value="Helicase_C"/>
    <property type="match status" value="1"/>
</dbReference>
<gene>
    <name evidence="5" type="ORF">MOPEL_011_00100</name>
</gene>
<evidence type="ECO:0000256" key="1">
    <source>
        <dbReference type="ARBA" id="ARBA00022741"/>
    </source>
</evidence>
<evidence type="ECO:0000259" key="4">
    <source>
        <dbReference type="PROSITE" id="PS51194"/>
    </source>
</evidence>
<dbReference type="Pfam" id="PF09369">
    <property type="entry name" value="MZB"/>
    <property type="match status" value="1"/>
</dbReference>
<accession>H5UNX0</accession>
<evidence type="ECO:0000313" key="6">
    <source>
        <dbReference type="Proteomes" id="UP000004367"/>
    </source>
</evidence>
<comment type="caution">
    <text evidence="5">The sequence shown here is derived from an EMBL/GenBank/DDBJ whole genome shotgun (WGS) entry which is preliminary data.</text>
</comment>
<feature type="domain" description="Helicase C-terminal" evidence="4">
    <location>
        <begin position="278"/>
        <end position="433"/>
    </location>
</feature>